<evidence type="ECO:0000256" key="1">
    <source>
        <dbReference type="ARBA" id="ARBA00004651"/>
    </source>
</evidence>
<feature type="transmembrane region" description="Helical" evidence="6">
    <location>
        <begin position="60"/>
        <end position="80"/>
    </location>
</feature>
<dbReference type="PANTHER" id="PTHR30294:SF29">
    <property type="entry name" value="MULTIDRUG ABC TRANSPORTER PERMEASE YBHS-RELATED"/>
    <property type="match status" value="1"/>
</dbReference>
<evidence type="ECO:0000256" key="5">
    <source>
        <dbReference type="ARBA" id="ARBA00023136"/>
    </source>
</evidence>
<comment type="subcellular location">
    <subcellularLocation>
        <location evidence="1">Cell membrane</location>
        <topology evidence="1">Multi-pass membrane protein</topology>
    </subcellularLocation>
</comment>
<dbReference type="EMBL" id="JACHIG010000001">
    <property type="protein sequence ID" value="MBB5031365.1"/>
    <property type="molecule type" value="Genomic_DNA"/>
</dbReference>
<dbReference type="GO" id="GO:0140359">
    <property type="term" value="F:ABC-type transporter activity"/>
    <property type="evidence" value="ECO:0007669"/>
    <property type="project" value="InterPro"/>
</dbReference>
<evidence type="ECO:0000256" key="3">
    <source>
        <dbReference type="ARBA" id="ARBA00022692"/>
    </source>
</evidence>
<dbReference type="RefSeq" id="WP_184338294.1">
    <property type="nucleotide sequence ID" value="NZ_JACHIG010000001.1"/>
</dbReference>
<protein>
    <submittedName>
        <fullName evidence="7">ABC-2 type transport system permease protein</fullName>
    </submittedName>
</protein>
<dbReference type="AlphaFoldDB" id="A0A7W7Y8T7"/>
<dbReference type="PANTHER" id="PTHR30294">
    <property type="entry name" value="MEMBRANE COMPONENT OF ABC TRANSPORTER YHHJ-RELATED"/>
    <property type="match status" value="1"/>
</dbReference>
<evidence type="ECO:0000256" key="2">
    <source>
        <dbReference type="ARBA" id="ARBA00022475"/>
    </source>
</evidence>
<feature type="transmembrane region" description="Helical" evidence="6">
    <location>
        <begin position="25"/>
        <end position="48"/>
    </location>
</feature>
<dbReference type="Proteomes" id="UP000590740">
    <property type="component" value="Unassembled WGS sequence"/>
</dbReference>
<reference evidence="7 8" key="1">
    <citation type="submission" date="2020-08" db="EMBL/GenBank/DDBJ databases">
        <title>Genomic Encyclopedia of Type Strains, Phase IV (KMG-IV): sequencing the most valuable type-strain genomes for metagenomic binning, comparative biology and taxonomic classification.</title>
        <authorList>
            <person name="Goeker M."/>
        </authorList>
    </citation>
    <scope>NUCLEOTIDE SEQUENCE [LARGE SCALE GENOMIC DNA]</scope>
    <source>
        <strain evidence="7 8">DSM 12252</strain>
    </source>
</reference>
<keyword evidence="8" id="KW-1185">Reference proteome</keyword>
<dbReference type="Pfam" id="PF12679">
    <property type="entry name" value="ABC2_membrane_2"/>
    <property type="match status" value="1"/>
</dbReference>
<organism evidence="7 8">
    <name type="scientific">Prosthecobacter vanneervenii</name>
    <dbReference type="NCBI Taxonomy" id="48466"/>
    <lineage>
        <taxon>Bacteria</taxon>
        <taxon>Pseudomonadati</taxon>
        <taxon>Verrucomicrobiota</taxon>
        <taxon>Verrucomicrobiia</taxon>
        <taxon>Verrucomicrobiales</taxon>
        <taxon>Verrucomicrobiaceae</taxon>
        <taxon>Prosthecobacter</taxon>
    </lineage>
</organism>
<keyword evidence="5 6" id="KW-0472">Membrane</keyword>
<feature type="transmembrane region" description="Helical" evidence="6">
    <location>
        <begin position="229"/>
        <end position="247"/>
    </location>
</feature>
<evidence type="ECO:0000313" key="8">
    <source>
        <dbReference type="Proteomes" id="UP000590740"/>
    </source>
</evidence>
<evidence type="ECO:0000256" key="4">
    <source>
        <dbReference type="ARBA" id="ARBA00022989"/>
    </source>
</evidence>
<sequence length="252" mass="28142">MSNRDIQNTLAVFKREFLGYFNSPVFYVIVVIFLLAANGFTFFFSRILDYDDVSLATRFFVWHPWIYTVLAPAVGMRLWSEEHRLGTIELLMTMPVSPWQAILGKFFAAAGVWLIGLGLTLPIVITMSVLGDPDNGPVISGYVASYLYAMACLALTSAVSAFTRSQVVCFIISVSLCLFIALIGDPSLTHTVVNAMPSGLESIVRFICYFSFMDHFFEMTKGIFVLRDVLYFVSVIVVALLVTDFGLRSKRA</sequence>
<dbReference type="GO" id="GO:0005886">
    <property type="term" value="C:plasma membrane"/>
    <property type="evidence" value="ECO:0007669"/>
    <property type="project" value="UniProtKB-SubCell"/>
</dbReference>
<dbReference type="InterPro" id="IPR051449">
    <property type="entry name" value="ABC-2_transporter_component"/>
</dbReference>
<evidence type="ECO:0000313" key="7">
    <source>
        <dbReference type="EMBL" id="MBB5031365.1"/>
    </source>
</evidence>
<proteinExistence type="predicted"/>
<gene>
    <name evidence="7" type="ORF">HNQ65_000919</name>
</gene>
<comment type="caution">
    <text evidence="7">The sequence shown here is derived from an EMBL/GenBank/DDBJ whole genome shotgun (WGS) entry which is preliminary data.</text>
</comment>
<keyword evidence="3 6" id="KW-0812">Transmembrane</keyword>
<feature type="transmembrane region" description="Helical" evidence="6">
    <location>
        <begin position="167"/>
        <end position="184"/>
    </location>
</feature>
<keyword evidence="2" id="KW-1003">Cell membrane</keyword>
<evidence type="ECO:0000256" key="6">
    <source>
        <dbReference type="SAM" id="Phobius"/>
    </source>
</evidence>
<name>A0A7W7Y8T7_9BACT</name>
<keyword evidence="4 6" id="KW-1133">Transmembrane helix</keyword>
<feature type="transmembrane region" description="Helical" evidence="6">
    <location>
        <begin position="101"/>
        <end position="125"/>
    </location>
</feature>
<feature type="transmembrane region" description="Helical" evidence="6">
    <location>
        <begin position="137"/>
        <end position="155"/>
    </location>
</feature>
<accession>A0A7W7Y8T7</accession>